<proteinExistence type="predicted"/>
<gene>
    <name evidence="1" type="ORF">CYMTET_42681</name>
</gene>
<evidence type="ECO:0000313" key="1">
    <source>
        <dbReference type="EMBL" id="KAK3247834.1"/>
    </source>
</evidence>
<comment type="caution">
    <text evidence="1">The sequence shown here is derived from an EMBL/GenBank/DDBJ whole genome shotgun (WGS) entry which is preliminary data.</text>
</comment>
<evidence type="ECO:0000313" key="2">
    <source>
        <dbReference type="Proteomes" id="UP001190700"/>
    </source>
</evidence>
<dbReference type="EMBL" id="LGRX02028627">
    <property type="protein sequence ID" value="KAK3247834.1"/>
    <property type="molecule type" value="Genomic_DNA"/>
</dbReference>
<dbReference type="AlphaFoldDB" id="A0AAE0C4Y8"/>
<keyword evidence="2" id="KW-1185">Reference proteome</keyword>
<sequence>MVRLQRSAIENPEKKIMLRGNGAVEQEMSGGCDSEGTISLKADCDSDATLSVELSSDSEDTHDDGLFLYSQQTALIRDSLYQVRAQ</sequence>
<accession>A0AAE0C4Y8</accession>
<organism evidence="1 2">
    <name type="scientific">Cymbomonas tetramitiformis</name>
    <dbReference type="NCBI Taxonomy" id="36881"/>
    <lineage>
        <taxon>Eukaryota</taxon>
        <taxon>Viridiplantae</taxon>
        <taxon>Chlorophyta</taxon>
        <taxon>Pyramimonadophyceae</taxon>
        <taxon>Pyramimonadales</taxon>
        <taxon>Pyramimonadaceae</taxon>
        <taxon>Cymbomonas</taxon>
    </lineage>
</organism>
<name>A0AAE0C4Y8_9CHLO</name>
<protein>
    <submittedName>
        <fullName evidence="1">Uncharacterized protein</fullName>
    </submittedName>
</protein>
<reference evidence="1 2" key="1">
    <citation type="journal article" date="2015" name="Genome Biol. Evol.">
        <title>Comparative Genomics of a Bacterivorous Green Alga Reveals Evolutionary Causalities and Consequences of Phago-Mixotrophic Mode of Nutrition.</title>
        <authorList>
            <person name="Burns J.A."/>
            <person name="Paasch A."/>
            <person name="Narechania A."/>
            <person name="Kim E."/>
        </authorList>
    </citation>
    <scope>NUCLEOTIDE SEQUENCE [LARGE SCALE GENOMIC DNA]</scope>
    <source>
        <strain evidence="1 2">PLY_AMNH</strain>
    </source>
</reference>
<dbReference type="Proteomes" id="UP001190700">
    <property type="component" value="Unassembled WGS sequence"/>
</dbReference>